<organism evidence="2 3">
    <name type="scientific">Pseudomonas nabeulensis</name>
    <dbReference type="NCBI Taxonomy" id="2293833"/>
    <lineage>
        <taxon>Bacteria</taxon>
        <taxon>Pseudomonadati</taxon>
        <taxon>Pseudomonadota</taxon>
        <taxon>Gammaproteobacteria</taxon>
        <taxon>Pseudomonadales</taxon>
        <taxon>Pseudomonadaceae</taxon>
        <taxon>Pseudomonas</taxon>
    </lineage>
</organism>
<feature type="chain" id="PRO_5021449796" evidence="1">
    <location>
        <begin position="23"/>
        <end position="208"/>
    </location>
</feature>
<proteinExistence type="predicted"/>
<dbReference type="AlphaFoldDB" id="A0A4Z0AUR8"/>
<dbReference type="Proteomes" id="UP000297734">
    <property type="component" value="Unassembled WGS sequence"/>
</dbReference>
<name>A0A4Z0AUR8_9PSED</name>
<comment type="caution">
    <text evidence="2">The sequence shown here is derived from an EMBL/GenBank/DDBJ whole genome shotgun (WGS) entry which is preliminary data.</text>
</comment>
<dbReference type="InterPro" id="IPR010546">
    <property type="entry name" value="DUF1120"/>
</dbReference>
<protein>
    <submittedName>
        <fullName evidence="2">DUF1120 domain-containing protein</fullName>
    </submittedName>
</protein>
<dbReference type="EMBL" id="QUZT01000044">
    <property type="protein sequence ID" value="TFY90180.1"/>
    <property type="molecule type" value="Genomic_DNA"/>
</dbReference>
<keyword evidence="1" id="KW-0732">Signal</keyword>
<dbReference type="OrthoDB" id="6602106at2"/>
<feature type="signal peptide" evidence="1">
    <location>
        <begin position="1"/>
        <end position="22"/>
    </location>
</feature>
<evidence type="ECO:0000313" key="3">
    <source>
        <dbReference type="Proteomes" id="UP000297734"/>
    </source>
</evidence>
<dbReference type="Pfam" id="PF06551">
    <property type="entry name" value="DUF1120"/>
    <property type="match status" value="1"/>
</dbReference>
<gene>
    <name evidence="2" type="ORF">DYL61_21220</name>
</gene>
<dbReference type="RefSeq" id="WP_135309945.1">
    <property type="nucleotide sequence ID" value="NZ_QUZT01000044.1"/>
</dbReference>
<accession>A0A4Z0AUR8</accession>
<sequence>MNVPFIACATACLIVCTSSVQAASSIDLSVTGTITPSACTPSLSGSGRVDYGKIPAKDLSVDRPTELPEATLKLSVNCDAETLFALHGRDNRRGSSIYSSLSEYYGLGLINGDQKLGAYRIGVYNPVADTAVYPLFSFDYGKTWLVNSSGSFMGHEYWNAFGLTPTPIALKNVTVDLRIATDIAPAKTLTLTEEVPLDGSTTLDVVYL</sequence>
<keyword evidence="3" id="KW-1185">Reference proteome</keyword>
<evidence type="ECO:0000256" key="1">
    <source>
        <dbReference type="SAM" id="SignalP"/>
    </source>
</evidence>
<evidence type="ECO:0000313" key="2">
    <source>
        <dbReference type="EMBL" id="TFY90180.1"/>
    </source>
</evidence>
<reference evidence="2 3" key="1">
    <citation type="journal article" date="2019" name="Syst. Appl. Microbiol.">
        <title>New species of pathogenic Pseudomonas isolated from citrus in Tunisia: Proposal of Pseudomonas kairouanensis sp. nov. and Pseudomonas nabeulensis sp. nov.</title>
        <authorList>
            <person name="Oueslati M."/>
            <person name="Mulet M."/>
            <person name="Gomila M."/>
            <person name="Berge O."/>
            <person name="Hajlaoui M.R."/>
            <person name="Lalucat J."/>
            <person name="Sadfi-Zouaoui N."/>
            <person name="Garcia-Valdes E."/>
        </authorList>
    </citation>
    <scope>NUCLEOTIDE SEQUENCE [LARGE SCALE GENOMIC DNA]</scope>
    <source>
        <strain evidence="2 3">E10B</strain>
    </source>
</reference>